<dbReference type="InterPro" id="IPR020904">
    <property type="entry name" value="Sc_DH/Rdtase_CS"/>
</dbReference>
<protein>
    <submittedName>
        <fullName evidence="4">Uncharacterized oxidoreductase</fullName>
    </submittedName>
</protein>
<dbReference type="GO" id="GO:0016491">
    <property type="term" value="F:oxidoreductase activity"/>
    <property type="evidence" value="ECO:0007669"/>
    <property type="project" value="UniProtKB-KW"/>
</dbReference>
<gene>
    <name evidence="4" type="ORF">SAMN02745857_03154</name>
</gene>
<comment type="similarity">
    <text evidence="1 3">Belongs to the short-chain dehydrogenases/reductases (SDR) family.</text>
</comment>
<dbReference type="InterPro" id="IPR036291">
    <property type="entry name" value="NAD(P)-bd_dom_sf"/>
</dbReference>
<reference evidence="4 5" key="1">
    <citation type="submission" date="2017-04" db="EMBL/GenBank/DDBJ databases">
        <authorList>
            <person name="Afonso C.L."/>
            <person name="Miller P.J."/>
            <person name="Scott M.A."/>
            <person name="Spackman E."/>
            <person name="Goraichik I."/>
            <person name="Dimitrov K.M."/>
            <person name="Suarez D.L."/>
            <person name="Swayne D.E."/>
        </authorList>
    </citation>
    <scope>NUCLEOTIDE SEQUENCE [LARGE SCALE GENOMIC DNA]</scope>
    <source>
        <strain evidence="4 5">DSM 23236</strain>
    </source>
</reference>
<dbReference type="GO" id="GO:0016020">
    <property type="term" value="C:membrane"/>
    <property type="evidence" value="ECO:0007669"/>
    <property type="project" value="TreeGrafter"/>
</dbReference>
<evidence type="ECO:0000256" key="3">
    <source>
        <dbReference type="RuleBase" id="RU000363"/>
    </source>
</evidence>
<organism evidence="4 5">
    <name type="scientific">Andreprevotia lacus DSM 23236</name>
    <dbReference type="NCBI Taxonomy" id="1121001"/>
    <lineage>
        <taxon>Bacteria</taxon>
        <taxon>Pseudomonadati</taxon>
        <taxon>Pseudomonadota</taxon>
        <taxon>Betaproteobacteria</taxon>
        <taxon>Neisseriales</taxon>
        <taxon>Chitinibacteraceae</taxon>
        <taxon>Andreprevotia</taxon>
    </lineage>
</organism>
<evidence type="ECO:0000313" key="4">
    <source>
        <dbReference type="EMBL" id="SMC28195.1"/>
    </source>
</evidence>
<sequence length="247" mass="26581">MQLAGKKVFITGGTAGIGLALAEQLLAQGCQVLVCGRDQQVLDKLAERSGLHAYHCDLGCPTQTAQLAGRLMQEHPDLAAIFNNAGVQHDFQLAQGPADQVVALADKETRINFLAPVQLNALLMGTLIAQPAALIVNITSPLALAPKKSSPLYGASKAALRSYTKSLRYQLAESHPHIRVVEVQPPLVDTRMAQGRRVGKISPEQAATAMLRAIARGQSDIYVGKAQLMRAMYRWLPGLTEKIASTW</sequence>
<evidence type="ECO:0000256" key="2">
    <source>
        <dbReference type="ARBA" id="ARBA00023002"/>
    </source>
</evidence>
<name>A0A1W1XWF9_9NEIS</name>
<dbReference type="Gene3D" id="3.40.50.720">
    <property type="entry name" value="NAD(P)-binding Rossmann-like Domain"/>
    <property type="match status" value="1"/>
</dbReference>
<proteinExistence type="inferred from homology"/>
<accession>A0A1W1XWF9</accession>
<dbReference type="SUPFAM" id="SSF51735">
    <property type="entry name" value="NAD(P)-binding Rossmann-fold domains"/>
    <property type="match status" value="1"/>
</dbReference>
<dbReference type="PRINTS" id="PR00081">
    <property type="entry name" value="GDHRDH"/>
</dbReference>
<dbReference type="EMBL" id="FWXD01000021">
    <property type="protein sequence ID" value="SMC28195.1"/>
    <property type="molecule type" value="Genomic_DNA"/>
</dbReference>
<dbReference type="Proteomes" id="UP000192761">
    <property type="component" value="Unassembled WGS sequence"/>
</dbReference>
<dbReference type="Pfam" id="PF00106">
    <property type="entry name" value="adh_short"/>
    <property type="match status" value="1"/>
</dbReference>
<dbReference type="AlphaFoldDB" id="A0A1W1XWF9"/>
<dbReference type="PROSITE" id="PS00061">
    <property type="entry name" value="ADH_SHORT"/>
    <property type="match status" value="1"/>
</dbReference>
<dbReference type="PRINTS" id="PR00080">
    <property type="entry name" value="SDRFAMILY"/>
</dbReference>
<dbReference type="InterPro" id="IPR002347">
    <property type="entry name" value="SDR_fam"/>
</dbReference>
<dbReference type="STRING" id="1121001.SAMN02745857_03154"/>
<dbReference type="RefSeq" id="WP_176216966.1">
    <property type="nucleotide sequence ID" value="NZ_FWXD01000021.1"/>
</dbReference>
<evidence type="ECO:0000313" key="5">
    <source>
        <dbReference type="Proteomes" id="UP000192761"/>
    </source>
</evidence>
<evidence type="ECO:0000256" key="1">
    <source>
        <dbReference type="ARBA" id="ARBA00006484"/>
    </source>
</evidence>
<keyword evidence="5" id="KW-1185">Reference proteome</keyword>
<dbReference type="PANTHER" id="PTHR44196">
    <property type="entry name" value="DEHYDROGENASE/REDUCTASE SDR FAMILY MEMBER 7B"/>
    <property type="match status" value="1"/>
</dbReference>
<dbReference type="PANTHER" id="PTHR44196:SF1">
    <property type="entry name" value="DEHYDROGENASE_REDUCTASE SDR FAMILY MEMBER 7B"/>
    <property type="match status" value="1"/>
</dbReference>
<keyword evidence="2" id="KW-0560">Oxidoreductase</keyword>